<dbReference type="GO" id="GO:0005739">
    <property type="term" value="C:mitochondrion"/>
    <property type="evidence" value="ECO:0007669"/>
    <property type="project" value="TreeGrafter"/>
</dbReference>
<dbReference type="OrthoDB" id="2434756at2759"/>
<dbReference type="KEGG" id="aali:118465951"/>
<dbReference type="GeneID" id="118465951"/>
<dbReference type="GO" id="GO:0032981">
    <property type="term" value="P:mitochondrial respiratory chain complex I assembly"/>
    <property type="evidence" value="ECO:0007669"/>
    <property type="project" value="InterPro"/>
</dbReference>
<organism evidence="1 2">
    <name type="scientific">Anopheles albimanus</name>
    <name type="common">New world malaria mosquito</name>
    <dbReference type="NCBI Taxonomy" id="7167"/>
    <lineage>
        <taxon>Eukaryota</taxon>
        <taxon>Metazoa</taxon>
        <taxon>Ecdysozoa</taxon>
        <taxon>Arthropoda</taxon>
        <taxon>Hexapoda</taxon>
        <taxon>Insecta</taxon>
        <taxon>Pterygota</taxon>
        <taxon>Neoptera</taxon>
        <taxon>Endopterygota</taxon>
        <taxon>Diptera</taxon>
        <taxon>Nematocera</taxon>
        <taxon>Culicoidea</taxon>
        <taxon>Culicidae</taxon>
        <taxon>Anophelinae</taxon>
        <taxon>Anopheles</taxon>
    </lineage>
</organism>
<dbReference type="PANTHER" id="PTHR13338">
    <property type="entry name" value="UPF0240 PROTEIN"/>
    <property type="match status" value="1"/>
</dbReference>
<dbReference type="STRING" id="7167.A0A182FFW4"/>
<dbReference type="VEuPathDB" id="VectorBase:AALB20_037662"/>
<evidence type="ECO:0000313" key="2">
    <source>
        <dbReference type="Proteomes" id="UP000069272"/>
    </source>
</evidence>
<dbReference type="RefSeq" id="XP_035790572.1">
    <property type="nucleotide sequence ID" value="XM_035934679.1"/>
</dbReference>
<dbReference type="InterPro" id="IPR009622">
    <property type="entry name" value="NDUFAF4"/>
</dbReference>
<keyword evidence="2" id="KW-1185">Reference proteome</keyword>
<reference evidence="1" key="2">
    <citation type="submission" date="2022-08" db="UniProtKB">
        <authorList>
            <consortium name="EnsemblMetazoa"/>
        </authorList>
    </citation>
    <scope>IDENTIFICATION</scope>
    <source>
        <strain evidence="1">STECLA/ALBI9_A</strain>
    </source>
</reference>
<dbReference type="Proteomes" id="UP000069272">
    <property type="component" value="Chromosome 3L"/>
</dbReference>
<evidence type="ECO:0000313" key="1">
    <source>
        <dbReference type="EnsemblMetazoa" id="AALB005406-PA"/>
    </source>
</evidence>
<dbReference type="VEuPathDB" id="VectorBase:AALB005406"/>
<name>A0A182FFW4_ANOAL</name>
<accession>A0A182FFW4</accession>
<dbReference type="Pfam" id="PF06784">
    <property type="entry name" value="UPF0240"/>
    <property type="match status" value="1"/>
</dbReference>
<sequence>MGKVLSTVGRKVQRFNVEGRAQKVISQAKPKPAPKFESNLRDLERVLKEHPEIVEEQSRKNVKLDEHLRQVYVTSKDTLPEPLPNANQATDKPLPINRTSVEEYEFGHLEPRTITKGRCTLRQAVQFIGNHQTDPEQWTAAKIAEYYRMKEPLVVDILAHFKSFEVHLPDKNLERRRLLTRAAESSSKQIE</sequence>
<dbReference type="AlphaFoldDB" id="A0A182FFW4"/>
<dbReference type="PANTHER" id="PTHR13338:SF4">
    <property type="entry name" value="NADH DEHYDROGENASE [UBIQUINONE] 1 ALPHA SUBCOMPLEX ASSEMBLY FACTOR 4"/>
    <property type="match status" value="1"/>
</dbReference>
<proteinExistence type="predicted"/>
<protein>
    <submittedName>
        <fullName evidence="1">Uncharacterized protein</fullName>
    </submittedName>
</protein>
<reference evidence="1 2" key="1">
    <citation type="journal article" date="2017" name="G3 (Bethesda)">
        <title>The Physical Genome Mapping of Anopheles albimanus Corrected Scaffold Misassemblies and Identified Interarm Rearrangements in Genus Anopheles.</title>
        <authorList>
            <person name="Artemov G.N."/>
            <person name="Peery A.N."/>
            <person name="Jiang X."/>
            <person name="Tu Z."/>
            <person name="Stegniy V.N."/>
            <person name="Sharakhova M.V."/>
            <person name="Sharakhov I.V."/>
        </authorList>
    </citation>
    <scope>NUCLEOTIDE SEQUENCE [LARGE SCALE GENOMIC DNA]</scope>
    <source>
        <strain evidence="1 2">ALBI9_A</strain>
    </source>
</reference>
<dbReference type="EnsemblMetazoa" id="AALB005406-RA">
    <property type="protein sequence ID" value="AALB005406-PA"/>
    <property type="gene ID" value="AALB005406"/>
</dbReference>